<proteinExistence type="predicted"/>
<dbReference type="Proteomes" id="UP000503447">
    <property type="component" value="Chromosome"/>
</dbReference>
<dbReference type="KEGG" id="ftj:FTUN_5986"/>
<name>A0A6M5YY93_9BACT</name>
<evidence type="ECO:0000313" key="1">
    <source>
        <dbReference type="EMBL" id="QJW98396.1"/>
    </source>
</evidence>
<dbReference type="EMBL" id="CP053452">
    <property type="protein sequence ID" value="QJW98396.1"/>
    <property type="molecule type" value="Genomic_DNA"/>
</dbReference>
<protein>
    <submittedName>
        <fullName evidence="1">Uncharacterized protein</fullName>
    </submittedName>
</protein>
<gene>
    <name evidence="1" type="ORF">FTUN_5986</name>
</gene>
<reference evidence="2" key="1">
    <citation type="submission" date="2020-05" db="EMBL/GenBank/DDBJ databases">
        <title>Frigoriglobus tundricola gen. nov., sp. nov., a psychrotolerant cellulolytic planctomycete of the family Gemmataceae with two divergent copies of 16S rRNA gene.</title>
        <authorList>
            <person name="Kulichevskaya I.S."/>
            <person name="Ivanova A.A."/>
            <person name="Naumoff D.G."/>
            <person name="Beletsky A.V."/>
            <person name="Rijpstra W.I.C."/>
            <person name="Sinninghe Damste J.S."/>
            <person name="Mardanov A.V."/>
            <person name="Ravin N.V."/>
            <person name="Dedysh S.N."/>
        </authorList>
    </citation>
    <scope>NUCLEOTIDE SEQUENCE [LARGE SCALE GENOMIC DNA]</scope>
    <source>
        <strain evidence="2">PL17</strain>
    </source>
</reference>
<accession>A0A6M5YY93</accession>
<dbReference type="AlphaFoldDB" id="A0A6M5YY93"/>
<keyword evidence="2" id="KW-1185">Reference proteome</keyword>
<sequence>MSILQVVVLVVGLLDRDPFAFRPIEKSAAATIELKGFPD</sequence>
<evidence type="ECO:0000313" key="2">
    <source>
        <dbReference type="Proteomes" id="UP000503447"/>
    </source>
</evidence>
<organism evidence="1 2">
    <name type="scientific">Frigoriglobus tundricola</name>
    <dbReference type="NCBI Taxonomy" id="2774151"/>
    <lineage>
        <taxon>Bacteria</taxon>
        <taxon>Pseudomonadati</taxon>
        <taxon>Planctomycetota</taxon>
        <taxon>Planctomycetia</taxon>
        <taxon>Gemmatales</taxon>
        <taxon>Gemmataceae</taxon>
        <taxon>Frigoriglobus</taxon>
    </lineage>
</organism>